<dbReference type="InterPro" id="IPR018356">
    <property type="entry name" value="Tscrpt_reg_HTH_DeoR_CS"/>
</dbReference>
<protein>
    <recommendedName>
        <fullName evidence="4">HTH deoR-type domain-containing protein</fullName>
    </recommendedName>
</protein>
<reference evidence="5 6" key="1">
    <citation type="journal article" date="2016" name="Nat. Commun.">
        <title>Thousands of microbial genomes shed light on interconnected biogeochemical processes in an aquifer system.</title>
        <authorList>
            <person name="Anantharaman K."/>
            <person name="Brown C.T."/>
            <person name="Hug L.A."/>
            <person name="Sharon I."/>
            <person name="Castelle C.J."/>
            <person name="Probst A.J."/>
            <person name="Thomas B.C."/>
            <person name="Singh A."/>
            <person name="Wilkins M.J."/>
            <person name="Karaoz U."/>
            <person name="Brodie E.L."/>
            <person name="Williams K.H."/>
            <person name="Hubbard S.S."/>
            <person name="Banfield J.F."/>
        </authorList>
    </citation>
    <scope>NUCLEOTIDE SEQUENCE [LARGE SCALE GENOMIC DNA]</scope>
</reference>
<dbReference type="PANTHER" id="PTHR34580:SF1">
    <property type="entry name" value="PROTEIN PAFC"/>
    <property type="match status" value="1"/>
</dbReference>
<dbReference type="PROSITE" id="PS52050">
    <property type="entry name" value="WYL"/>
    <property type="match status" value="1"/>
</dbReference>
<evidence type="ECO:0000313" key="6">
    <source>
        <dbReference type="Proteomes" id="UP000179266"/>
    </source>
</evidence>
<comment type="caution">
    <text evidence="5">The sequence shown here is derived from an EMBL/GenBank/DDBJ whole genome shotgun (WGS) entry which is preliminary data.</text>
</comment>
<dbReference type="InterPro" id="IPR036388">
    <property type="entry name" value="WH-like_DNA-bd_sf"/>
</dbReference>
<dbReference type="InterPro" id="IPR057727">
    <property type="entry name" value="WCX_dom"/>
</dbReference>
<evidence type="ECO:0000256" key="2">
    <source>
        <dbReference type="ARBA" id="ARBA00023125"/>
    </source>
</evidence>
<dbReference type="InterPro" id="IPR051534">
    <property type="entry name" value="CBASS_pafABC_assoc_protein"/>
</dbReference>
<dbReference type="GO" id="GO:0003700">
    <property type="term" value="F:DNA-binding transcription factor activity"/>
    <property type="evidence" value="ECO:0007669"/>
    <property type="project" value="InterPro"/>
</dbReference>
<evidence type="ECO:0000256" key="3">
    <source>
        <dbReference type="ARBA" id="ARBA00023163"/>
    </source>
</evidence>
<proteinExistence type="predicted"/>
<evidence type="ECO:0000313" key="5">
    <source>
        <dbReference type="EMBL" id="OGL44677.1"/>
    </source>
</evidence>
<dbReference type="GO" id="GO:0003677">
    <property type="term" value="F:DNA binding"/>
    <property type="evidence" value="ECO:0007669"/>
    <property type="project" value="UniProtKB-KW"/>
</dbReference>
<evidence type="ECO:0000259" key="4">
    <source>
        <dbReference type="SMART" id="SM00420"/>
    </source>
</evidence>
<dbReference type="InterPro" id="IPR028349">
    <property type="entry name" value="PafC-like"/>
</dbReference>
<dbReference type="Pfam" id="PF08279">
    <property type="entry name" value="HTH_11"/>
    <property type="match status" value="1"/>
</dbReference>
<dbReference type="InterPro" id="IPR013196">
    <property type="entry name" value="HTH_11"/>
</dbReference>
<keyword evidence="3" id="KW-0804">Transcription</keyword>
<feature type="domain" description="HTH deoR-type" evidence="4">
    <location>
        <begin position="9"/>
        <end position="51"/>
    </location>
</feature>
<name>A0A1F7RUV5_9BACT</name>
<dbReference type="InterPro" id="IPR036390">
    <property type="entry name" value="WH_DNA-bd_sf"/>
</dbReference>
<sequence>MGREQQIIRHYAIIKSLESFRGATLKDLATNLNVSVKTVRRDLRALEDAGFPIYDDRINNEKRWKLVEESKKSIDIKFTPVELLSIYLSQRLFYPLRNTVLAKPLESVFEKIRCVFTQEKLDDFNQLKNVFDVDHSSYKNYEQCSDIINKIRDAIISTNSLQIKYSSLQRKQKSKRIIDPYQLWLHENNLYVIAFCHMRKQIRLFAVDRITHLEVLTRKFVMRPEFVPENYKREFFNIRRGNTKYEVKIRIKSPWSLWVKEKIWHPTQKLVEYVDESIDIMFSVTELEGIKRWVLGFGASAQVIEPIELRKLIEQEIQNVLISYHPKKE</sequence>
<dbReference type="EMBL" id="MGDD01000212">
    <property type="protein sequence ID" value="OGL44677.1"/>
    <property type="molecule type" value="Genomic_DNA"/>
</dbReference>
<keyword evidence="2" id="KW-0238">DNA-binding</keyword>
<dbReference type="InterPro" id="IPR001034">
    <property type="entry name" value="DeoR_HTH"/>
</dbReference>
<dbReference type="Pfam" id="PF25583">
    <property type="entry name" value="WCX"/>
    <property type="match status" value="1"/>
</dbReference>
<accession>A0A1F7RUV5</accession>
<dbReference type="Proteomes" id="UP000179266">
    <property type="component" value="Unassembled WGS sequence"/>
</dbReference>
<dbReference type="Pfam" id="PF13280">
    <property type="entry name" value="WYL"/>
    <property type="match status" value="1"/>
</dbReference>
<organism evidence="5 6">
    <name type="scientific">Candidatus Schekmanbacteria bacterium RBG_13_48_7</name>
    <dbReference type="NCBI Taxonomy" id="1817878"/>
    <lineage>
        <taxon>Bacteria</taxon>
        <taxon>Candidatus Schekmaniibacteriota</taxon>
    </lineage>
</organism>
<evidence type="ECO:0000256" key="1">
    <source>
        <dbReference type="ARBA" id="ARBA00023015"/>
    </source>
</evidence>
<dbReference type="SMART" id="SM00420">
    <property type="entry name" value="HTH_DEOR"/>
    <property type="match status" value="1"/>
</dbReference>
<keyword evidence="1" id="KW-0805">Transcription regulation</keyword>
<dbReference type="Gene3D" id="1.10.10.10">
    <property type="entry name" value="Winged helix-like DNA-binding domain superfamily/Winged helix DNA-binding domain"/>
    <property type="match status" value="1"/>
</dbReference>
<dbReference type="SUPFAM" id="SSF46785">
    <property type="entry name" value="Winged helix' DNA-binding domain"/>
    <property type="match status" value="1"/>
</dbReference>
<dbReference type="PANTHER" id="PTHR34580">
    <property type="match status" value="1"/>
</dbReference>
<dbReference type="PROSITE" id="PS00894">
    <property type="entry name" value="HTH_DEOR_1"/>
    <property type="match status" value="1"/>
</dbReference>
<dbReference type="PIRSF" id="PIRSF016838">
    <property type="entry name" value="PafC"/>
    <property type="match status" value="1"/>
</dbReference>
<dbReference type="InterPro" id="IPR026881">
    <property type="entry name" value="WYL_dom"/>
</dbReference>
<gene>
    <name evidence="5" type="ORF">A2161_16150</name>
</gene>
<dbReference type="AlphaFoldDB" id="A0A1F7RUV5"/>